<dbReference type="Pfam" id="PF13812">
    <property type="entry name" value="PPR_3"/>
    <property type="match status" value="1"/>
</dbReference>
<proteinExistence type="inferred from homology"/>
<dbReference type="Pfam" id="PF13041">
    <property type="entry name" value="PPR_2"/>
    <property type="match status" value="4"/>
</dbReference>
<sequence length="667" mass="74413">MFCPNCSPALHTSNGVVDKAFSRSGIFGDRLRIGASETLVSDGPVLRLSARPVYGAASRSSRRMDCVGKKMLVAMAGGYNTTGAFPEGVQESSRGRHVPTLRSKGTAPVGATLKVSEPVHSSNDRQGDDPSLPQLKPAKSQDMPGKRRRKKRLSDYGLMNRIEVNDEDRVGRVVWKLLVKMQNAKSKEELEECLEDHCGNDRAKKEDVLRACRELRNSYDWQRVAQTFYWMLRYPVFKPDVDTFNLLMDVCCKLNKYGEAEAVFRSMDEVMCMPNVTTYNVMMNVYRKSGETKKAELLFTRLKAAGYRPGLVTYNTIIDMFGKAGLVSKAEEVFEEMIERRCFPVERTYISLINMYGRAQMADKAEKMFREMKGALRTADLRAYTALISAFGRNGLIEKAEAAYDEMTRDGVNLTPDVYCLNALMDAYCKGGRPAAAEGVFTEMQARGLQPDEATYNILIDAYGRQGLCEDAEAVLEKMVAEGLRPGLTSYTVLLTGLAKAGRIDDTERIFKELQRHGLQPDTYLYNSLLTAYGTSQQYDKMLSLEARMRAEIGSGQPHVRLDVSTYNTLIHVNCELGLTERAEELFAEVSDVGLTPDSTTWTALIGGYAKKKLLRKCLQLFKKMVAAGCTPDRATSRVLLSACRSPEQVEEVTKQFATASSVLQSE</sequence>
<evidence type="ECO:0000256" key="2">
    <source>
        <dbReference type="ARBA" id="ARBA00022737"/>
    </source>
</evidence>
<protein>
    <recommendedName>
        <fullName evidence="7">Pentacotripeptide-repeat region of PRORP domain-containing protein</fullName>
    </recommendedName>
</protein>
<dbReference type="PROSITE" id="PS51375">
    <property type="entry name" value="PPR"/>
    <property type="match status" value="10"/>
</dbReference>
<dbReference type="PANTHER" id="PTHR47447">
    <property type="entry name" value="OS03G0856100 PROTEIN"/>
    <property type="match status" value="1"/>
</dbReference>
<dbReference type="Pfam" id="PF01535">
    <property type="entry name" value="PPR"/>
    <property type="match status" value="1"/>
</dbReference>
<feature type="region of interest" description="Disordered" evidence="4">
    <location>
        <begin position="83"/>
        <end position="152"/>
    </location>
</feature>
<dbReference type="NCBIfam" id="TIGR00756">
    <property type="entry name" value="PPR"/>
    <property type="match status" value="10"/>
</dbReference>
<evidence type="ECO:0000313" key="5">
    <source>
        <dbReference type="EMBL" id="GBG76979.1"/>
    </source>
</evidence>
<evidence type="ECO:0000256" key="4">
    <source>
        <dbReference type="SAM" id="MobiDB-lite"/>
    </source>
</evidence>
<accession>A0A388L3U3</accession>
<feature type="repeat" description="PPR" evidence="3">
    <location>
        <begin position="452"/>
        <end position="486"/>
    </location>
</feature>
<feature type="repeat" description="PPR" evidence="3">
    <location>
        <begin position="345"/>
        <end position="375"/>
    </location>
</feature>
<dbReference type="AlphaFoldDB" id="A0A388L3U3"/>
<feature type="repeat" description="PPR" evidence="3">
    <location>
        <begin position="487"/>
        <end position="521"/>
    </location>
</feature>
<feature type="repeat" description="PPR" evidence="3">
    <location>
        <begin position="598"/>
        <end position="632"/>
    </location>
</feature>
<feature type="repeat" description="PPR" evidence="3">
    <location>
        <begin position="563"/>
        <end position="597"/>
    </location>
</feature>
<dbReference type="EMBL" id="BFEA01000257">
    <property type="protein sequence ID" value="GBG76979.1"/>
    <property type="molecule type" value="Genomic_DNA"/>
</dbReference>
<dbReference type="OrthoDB" id="185373at2759"/>
<name>A0A388L3U3_CHABU</name>
<evidence type="ECO:0000256" key="1">
    <source>
        <dbReference type="ARBA" id="ARBA00007626"/>
    </source>
</evidence>
<dbReference type="Gene3D" id="1.25.40.10">
    <property type="entry name" value="Tetratricopeptide repeat domain"/>
    <property type="match status" value="5"/>
</dbReference>
<feature type="repeat" description="PPR" evidence="3">
    <location>
        <begin position="275"/>
        <end position="309"/>
    </location>
</feature>
<dbReference type="OMA" id="EWILHRS"/>
<dbReference type="Gramene" id="GBG76979">
    <property type="protein sequence ID" value="GBG76979"/>
    <property type="gene ID" value="CBR_g23310"/>
</dbReference>
<evidence type="ECO:0000313" key="6">
    <source>
        <dbReference type="Proteomes" id="UP000265515"/>
    </source>
</evidence>
<dbReference type="STRING" id="69332.A0A388L3U3"/>
<feature type="repeat" description="PPR" evidence="3">
    <location>
        <begin position="240"/>
        <end position="274"/>
    </location>
</feature>
<evidence type="ECO:0008006" key="7">
    <source>
        <dbReference type="Google" id="ProtNLM"/>
    </source>
</evidence>
<comment type="caution">
    <text evidence="5">The sequence shown here is derived from an EMBL/GenBank/DDBJ whole genome shotgun (WGS) entry which is preliminary data.</text>
</comment>
<feature type="repeat" description="PPR" evidence="3">
    <location>
        <begin position="417"/>
        <end position="451"/>
    </location>
</feature>
<reference evidence="5 6" key="1">
    <citation type="journal article" date="2018" name="Cell">
        <title>The Chara Genome: Secondary Complexity and Implications for Plant Terrestrialization.</title>
        <authorList>
            <person name="Nishiyama T."/>
            <person name="Sakayama H."/>
            <person name="Vries J.D."/>
            <person name="Buschmann H."/>
            <person name="Saint-Marcoux D."/>
            <person name="Ullrich K.K."/>
            <person name="Haas F.B."/>
            <person name="Vanderstraeten L."/>
            <person name="Becker D."/>
            <person name="Lang D."/>
            <person name="Vosolsobe S."/>
            <person name="Rombauts S."/>
            <person name="Wilhelmsson P.K.I."/>
            <person name="Janitza P."/>
            <person name="Kern R."/>
            <person name="Heyl A."/>
            <person name="Rumpler F."/>
            <person name="Villalobos L.I.A.C."/>
            <person name="Clay J.M."/>
            <person name="Skokan R."/>
            <person name="Toyoda A."/>
            <person name="Suzuki Y."/>
            <person name="Kagoshima H."/>
            <person name="Schijlen E."/>
            <person name="Tajeshwar N."/>
            <person name="Catarino B."/>
            <person name="Hetherington A.J."/>
            <person name="Saltykova A."/>
            <person name="Bonnot C."/>
            <person name="Breuninger H."/>
            <person name="Symeonidi A."/>
            <person name="Radhakrishnan G.V."/>
            <person name="Van Nieuwerburgh F."/>
            <person name="Deforce D."/>
            <person name="Chang C."/>
            <person name="Karol K.G."/>
            <person name="Hedrich R."/>
            <person name="Ulvskov P."/>
            <person name="Glockner G."/>
            <person name="Delwiche C.F."/>
            <person name="Petrasek J."/>
            <person name="Van de Peer Y."/>
            <person name="Friml J."/>
            <person name="Beilby M."/>
            <person name="Dolan L."/>
            <person name="Kohara Y."/>
            <person name="Sugano S."/>
            <person name="Fujiyama A."/>
            <person name="Delaux P.-M."/>
            <person name="Quint M."/>
            <person name="TheiBen G."/>
            <person name="Hagemann M."/>
            <person name="Harholt J."/>
            <person name="Dunand C."/>
            <person name="Zachgo S."/>
            <person name="Langdale J."/>
            <person name="Maumus F."/>
            <person name="Straeten D.V.D."/>
            <person name="Gould S.B."/>
            <person name="Rensing S.A."/>
        </authorList>
    </citation>
    <scope>NUCLEOTIDE SEQUENCE [LARGE SCALE GENOMIC DNA]</scope>
    <source>
        <strain evidence="5 6">S276</strain>
    </source>
</reference>
<comment type="similarity">
    <text evidence="1">Belongs to the PPR family. P subfamily.</text>
</comment>
<dbReference type="Proteomes" id="UP000265515">
    <property type="component" value="Unassembled WGS sequence"/>
</dbReference>
<keyword evidence="6" id="KW-1185">Reference proteome</keyword>
<feature type="repeat" description="PPR" evidence="3">
    <location>
        <begin position="380"/>
        <end position="414"/>
    </location>
</feature>
<keyword evidence="2" id="KW-0677">Repeat</keyword>
<dbReference type="Pfam" id="PF12854">
    <property type="entry name" value="PPR_1"/>
    <property type="match status" value="1"/>
</dbReference>
<dbReference type="SUPFAM" id="SSF48452">
    <property type="entry name" value="TPR-like"/>
    <property type="match status" value="1"/>
</dbReference>
<evidence type="ECO:0000256" key="3">
    <source>
        <dbReference type="PROSITE-ProRule" id="PRU00708"/>
    </source>
</evidence>
<feature type="repeat" description="PPR" evidence="3">
    <location>
        <begin position="310"/>
        <end position="344"/>
    </location>
</feature>
<gene>
    <name evidence="5" type="ORF">CBR_g23310</name>
</gene>
<dbReference type="PANTHER" id="PTHR47447:SF17">
    <property type="entry name" value="OS12G0638900 PROTEIN"/>
    <property type="match status" value="1"/>
</dbReference>
<dbReference type="InterPro" id="IPR011990">
    <property type="entry name" value="TPR-like_helical_dom_sf"/>
</dbReference>
<organism evidence="5 6">
    <name type="scientific">Chara braunii</name>
    <name type="common">Braun's stonewort</name>
    <dbReference type="NCBI Taxonomy" id="69332"/>
    <lineage>
        <taxon>Eukaryota</taxon>
        <taxon>Viridiplantae</taxon>
        <taxon>Streptophyta</taxon>
        <taxon>Charophyceae</taxon>
        <taxon>Charales</taxon>
        <taxon>Characeae</taxon>
        <taxon>Chara</taxon>
    </lineage>
</organism>
<dbReference type="InterPro" id="IPR002885">
    <property type="entry name" value="PPR_rpt"/>
</dbReference>